<dbReference type="CDD" id="cd06661">
    <property type="entry name" value="GGCT_like"/>
    <property type="match status" value="1"/>
</dbReference>
<dbReference type="Proteomes" id="UP001500909">
    <property type="component" value="Unassembled WGS sequence"/>
</dbReference>
<feature type="domain" description="Gamma-glutamylcyclotransferase AIG2-like" evidence="1">
    <location>
        <begin position="13"/>
        <end position="142"/>
    </location>
</feature>
<name>A0ABN0ZT98_9ACTN</name>
<dbReference type="RefSeq" id="WP_346094838.1">
    <property type="nucleotide sequence ID" value="NZ_BAAABY010000014.1"/>
</dbReference>
<comment type="caution">
    <text evidence="2">The sequence shown here is derived from an EMBL/GenBank/DDBJ whole genome shotgun (WGS) entry which is preliminary data.</text>
</comment>
<evidence type="ECO:0000313" key="3">
    <source>
        <dbReference type="Proteomes" id="UP001500909"/>
    </source>
</evidence>
<dbReference type="Pfam" id="PF06094">
    <property type="entry name" value="GGACT"/>
    <property type="match status" value="1"/>
</dbReference>
<evidence type="ECO:0000313" key="2">
    <source>
        <dbReference type="EMBL" id="GAA0458241.1"/>
    </source>
</evidence>
<dbReference type="InterPro" id="IPR036568">
    <property type="entry name" value="GGCT-like_sf"/>
</dbReference>
<accession>A0ABN0ZT98</accession>
<evidence type="ECO:0000259" key="1">
    <source>
        <dbReference type="Pfam" id="PF06094"/>
    </source>
</evidence>
<dbReference type="EMBL" id="BAAABY010000014">
    <property type="protein sequence ID" value="GAA0458241.1"/>
    <property type="molecule type" value="Genomic_DNA"/>
</dbReference>
<gene>
    <name evidence="2" type="ORF">GCM10010361_22840</name>
</gene>
<sequence length="178" mass="18607">MNDRPDGHERLPFFVYGTLRPGEANHAWALRGRTAAEQPATVQGALLYDGPGYPYAVRGPADAAVHGHLVTPAEDVYDEVLAVLDRLEGYTPGAPHNDYDRVRCAAVLPDGTSVPAWVYLAAEPLAGRLRAAGTPIPGGDWLATDRRAAGPVGPGVAANEGRAFAATATATATVQEGL</sequence>
<dbReference type="InterPro" id="IPR013024">
    <property type="entry name" value="GGCT-like"/>
</dbReference>
<protein>
    <recommendedName>
        <fullName evidence="1">Gamma-glutamylcyclotransferase AIG2-like domain-containing protein</fullName>
    </recommendedName>
</protein>
<reference evidence="2 3" key="1">
    <citation type="journal article" date="2019" name="Int. J. Syst. Evol. Microbiol.">
        <title>The Global Catalogue of Microorganisms (GCM) 10K type strain sequencing project: providing services to taxonomists for standard genome sequencing and annotation.</title>
        <authorList>
            <consortium name="The Broad Institute Genomics Platform"/>
            <consortium name="The Broad Institute Genome Sequencing Center for Infectious Disease"/>
            <person name="Wu L."/>
            <person name="Ma J."/>
        </authorList>
    </citation>
    <scope>NUCLEOTIDE SEQUENCE [LARGE SCALE GENOMIC DNA]</scope>
    <source>
        <strain evidence="2 3">JCM 4805</strain>
    </source>
</reference>
<dbReference type="InterPro" id="IPR009288">
    <property type="entry name" value="AIG2-like_dom"/>
</dbReference>
<keyword evidence="3" id="KW-1185">Reference proteome</keyword>
<dbReference type="Gene3D" id="3.10.490.10">
    <property type="entry name" value="Gamma-glutamyl cyclotransferase-like"/>
    <property type="match status" value="1"/>
</dbReference>
<dbReference type="SUPFAM" id="SSF110857">
    <property type="entry name" value="Gamma-glutamyl cyclotransferase-like"/>
    <property type="match status" value="1"/>
</dbReference>
<organism evidence="2 3">
    <name type="scientific">Streptomyces olivaceiscleroticus</name>
    <dbReference type="NCBI Taxonomy" id="68245"/>
    <lineage>
        <taxon>Bacteria</taxon>
        <taxon>Bacillati</taxon>
        <taxon>Actinomycetota</taxon>
        <taxon>Actinomycetes</taxon>
        <taxon>Kitasatosporales</taxon>
        <taxon>Streptomycetaceae</taxon>
        <taxon>Streptomyces</taxon>
    </lineage>
</organism>
<proteinExistence type="predicted"/>